<dbReference type="KEGG" id="acel:acsn021_12660"/>
<evidence type="ECO:0000256" key="4">
    <source>
        <dbReference type="ARBA" id="ARBA00023163"/>
    </source>
</evidence>
<dbReference type="PANTHER" id="PTHR30204">
    <property type="entry name" value="REDOX-CYCLING DRUG-SENSING TRANSCRIPTIONAL ACTIVATOR SOXR"/>
    <property type="match status" value="1"/>
</dbReference>
<organism evidence="5 6">
    <name type="scientific">Anaerocolumna cellulosilytica</name>
    <dbReference type="NCBI Taxonomy" id="433286"/>
    <lineage>
        <taxon>Bacteria</taxon>
        <taxon>Bacillati</taxon>
        <taxon>Bacillota</taxon>
        <taxon>Clostridia</taxon>
        <taxon>Lachnospirales</taxon>
        <taxon>Lachnospiraceae</taxon>
        <taxon>Anaerocolumna</taxon>
    </lineage>
</organism>
<gene>
    <name evidence="5" type="ORF">acsn021_12660</name>
</gene>
<dbReference type="SMART" id="SM00422">
    <property type="entry name" value="HTH_MERR"/>
    <property type="match status" value="1"/>
</dbReference>
<accession>A0A6S6R0V7</accession>
<dbReference type="GO" id="GO:0003677">
    <property type="term" value="F:DNA binding"/>
    <property type="evidence" value="ECO:0007669"/>
    <property type="project" value="UniProtKB-KW"/>
</dbReference>
<dbReference type="Proteomes" id="UP000515561">
    <property type="component" value="Chromosome"/>
</dbReference>
<dbReference type="InterPro" id="IPR000551">
    <property type="entry name" value="MerR-type_HTH_dom"/>
</dbReference>
<keyword evidence="4" id="KW-0804">Transcription</keyword>
<dbReference type="EMBL" id="AP023367">
    <property type="protein sequence ID" value="BCJ93697.1"/>
    <property type="molecule type" value="Genomic_DNA"/>
</dbReference>
<dbReference type="InterPro" id="IPR009061">
    <property type="entry name" value="DNA-bd_dom_put_sf"/>
</dbReference>
<dbReference type="GO" id="GO:0003700">
    <property type="term" value="F:DNA-binding transcription factor activity"/>
    <property type="evidence" value="ECO:0007669"/>
    <property type="project" value="InterPro"/>
</dbReference>
<dbReference type="AlphaFoldDB" id="A0A6S6R0V7"/>
<sequence length="289" mass="33678">MKISEVCKVSGLTRKAVEYYIDHGLVTPEMDDSGYREFSQKDSERLKQVSVLRMLGVTVTEIKRILKASQPIEELRRCVLKRQVDYTAQEQQIKLLERLADGESVYDIEQEIQNLNDTKAIKLKLLEAFPGYIGRLYLVHFAPFLEEPLSTMEQKAALEAVINFLDNIKVPEHLRKCMDELQEDINFGSNEHIASMEKVKLQEIDNMEQFMQEKREFLQTYQEFKASEAYTSSLAGQFAKALKEFNNTNGYNEVFIPAMRTLSPKYDAYCRKLEKANRILLKQYPEYQQ</sequence>
<dbReference type="Gene3D" id="1.10.1660.10">
    <property type="match status" value="1"/>
</dbReference>
<dbReference type="Pfam" id="PF13411">
    <property type="entry name" value="MerR_1"/>
    <property type="match status" value="1"/>
</dbReference>
<name>A0A6S6R0V7_9FIRM</name>
<dbReference type="RefSeq" id="WP_184092909.1">
    <property type="nucleotide sequence ID" value="NZ_AP023367.1"/>
</dbReference>
<keyword evidence="2" id="KW-0805">Transcription regulation</keyword>
<dbReference type="InterPro" id="IPR047057">
    <property type="entry name" value="MerR_fam"/>
</dbReference>
<dbReference type="PANTHER" id="PTHR30204:SF69">
    <property type="entry name" value="MERR-FAMILY TRANSCRIPTIONAL REGULATOR"/>
    <property type="match status" value="1"/>
</dbReference>
<keyword evidence="6" id="KW-1185">Reference proteome</keyword>
<keyword evidence="1" id="KW-0678">Repressor</keyword>
<evidence type="ECO:0000313" key="5">
    <source>
        <dbReference type="EMBL" id="BCJ93697.1"/>
    </source>
</evidence>
<evidence type="ECO:0000256" key="3">
    <source>
        <dbReference type="ARBA" id="ARBA00023125"/>
    </source>
</evidence>
<evidence type="ECO:0000256" key="1">
    <source>
        <dbReference type="ARBA" id="ARBA00022491"/>
    </source>
</evidence>
<keyword evidence="3" id="KW-0238">DNA-binding</keyword>
<evidence type="ECO:0000313" key="6">
    <source>
        <dbReference type="Proteomes" id="UP000515561"/>
    </source>
</evidence>
<dbReference type="CDD" id="cd00592">
    <property type="entry name" value="HTH_MerR-like"/>
    <property type="match status" value="1"/>
</dbReference>
<dbReference type="SUPFAM" id="SSF46955">
    <property type="entry name" value="Putative DNA-binding domain"/>
    <property type="match status" value="1"/>
</dbReference>
<dbReference type="PROSITE" id="PS50937">
    <property type="entry name" value="HTH_MERR_2"/>
    <property type="match status" value="1"/>
</dbReference>
<proteinExistence type="predicted"/>
<reference evidence="5 6" key="1">
    <citation type="journal article" date="2016" name="Int. J. Syst. Evol. Microbiol.">
        <title>Descriptions of Anaerotaenia torta gen. nov., sp. nov. and Anaerocolumna cellulosilytica gen. nov., sp. nov. isolated from a methanogenic reactor of cattle waste.</title>
        <authorList>
            <person name="Uek A."/>
            <person name="Ohtaki Y."/>
            <person name="Kaku N."/>
            <person name="Ueki K."/>
        </authorList>
    </citation>
    <scope>NUCLEOTIDE SEQUENCE [LARGE SCALE GENOMIC DNA]</scope>
    <source>
        <strain evidence="5 6">SN021</strain>
    </source>
</reference>
<protein>
    <submittedName>
        <fullName evidence="5">MerR family transcriptional regulator</fullName>
    </submittedName>
</protein>
<evidence type="ECO:0000256" key="2">
    <source>
        <dbReference type="ARBA" id="ARBA00023015"/>
    </source>
</evidence>